<dbReference type="AlphaFoldDB" id="A0AAN9KS46"/>
<dbReference type="Proteomes" id="UP001367508">
    <property type="component" value="Unassembled WGS sequence"/>
</dbReference>
<dbReference type="PANTHER" id="PTHR10336">
    <property type="entry name" value="PHOSPHOINOSITIDE-SPECIFIC PHOSPHOLIPASE C FAMILY PROTEIN"/>
    <property type="match status" value="1"/>
</dbReference>
<dbReference type="PROSITE" id="PS50004">
    <property type="entry name" value="C2"/>
    <property type="match status" value="1"/>
</dbReference>
<dbReference type="Pfam" id="PF00168">
    <property type="entry name" value="C2"/>
    <property type="match status" value="1"/>
</dbReference>
<dbReference type="Gene3D" id="3.20.20.190">
    <property type="entry name" value="Phosphatidylinositol (PI) phosphodiesterase"/>
    <property type="match status" value="2"/>
</dbReference>
<evidence type="ECO:0000313" key="6">
    <source>
        <dbReference type="EMBL" id="KAK7321352.1"/>
    </source>
</evidence>
<dbReference type="PROSITE" id="PS50007">
    <property type="entry name" value="PIPLC_X_DOMAIN"/>
    <property type="match status" value="1"/>
</dbReference>
<organism evidence="6 7">
    <name type="scientific">Canavalia gladiata</name>
    <name type="common">Sword bean</name>
    <name type="synonym">Dolichos gladiatus</name>
    <dbReference type="NCBI Taxonomy" id="3824"/>
    <lineage>
        <taxon>Eukaryota</taxon>
        <taxon>Viridiplantae</taxon>
        <taxon>Streptophyta</taxon>
        <taxon>Embryophyta</taxon>
        <taxon>Tracheophyta</taxon>
        <taxon>Spermatophyta</taxon>
        <taxon>Magnoliopsida</taxon>
        <taxon>eudicotyledons</taxon>
        <taxon>Gunneridae</taxon>
        <taxon>Pentapetalae</taxon>
        <taxon>rosids</taxon>
        <taxon>fabids</taxon>
        <taxon>Fabales</taxon>
        <taxon>Fabaceae</taxon>
        <taxon>Papilionoideae</taxon>
        <taxon>50 kb inversion clade</taxon>
        <taxon>NPAAA clade</taxon>
        <taxon>indigoferoid/millettioid clade</taxon>
        <taxon>Phaseoleae</taxon>
        <taxon>Canavalia</taxon>
    </lineage>
</organism>
<dbReference type="Pfam" id="PF00388">
    <property type="entry name" value="PI-PLC-X"/>
    <property type="match status" value="1"/>
</dbReference>
<dbReference type="PANTHER" id="PTHR10336:SF105">
    <property type="entry name" value="PHOSPHOINOSITIDE PHOSPHOLIPASE C 1"/>
    <property type="match status" value="1"/>
</dbReference>
<feature type="domain" description="PI-PLC Y-box" evidence="5">
    <location>
        <begin position="237"/>
        <end position="319"/>
    </location>
</feature>
<dbReference type="InterPro" id="IPR035892">
    <property type="entry name" value="C2_domain_sf"/>
</dbReference>
<dbReference type="SMART" id="SM00148">
    <property type="entry name" value="PLCXc"/>
    <property type="match status" value="1"/>
</dbReference>
<comment type="subcellular location">
    <subcellularLocation>
        <location evidence="2">Cell membrane</location>
        <topology evidence="2">Peripheral membrane protein</topology>
    </subcellularLocation>
</comment>
<dbReference type="SUPFAM" id="SSF47473">
    <property type="entry name" value="EF-hand"/>
    <property type="match status" value="1"/>
</dbReference>
<dbReference type="SMART" id="SM00239">
    <property type="entry name" value="C2"/>
    <property type="match status" value="1"/>
</dbReference>
<dbReference type="Gene3D" id="1.10.238.10">
    <property type="entry name" value="EF-hand"/>
    <property type="match status" value="1"/>
</dbReference>
<evidence type="ECO:0000259" key="5">
    <source>
        <dbReference type="PROSITE" id="PS50008"/>
    </source>
</evidence>
<proteinExistence type="predicted"/>
<dbReference type="InterPro" id="IPR000909">
    <property type="entry name" value="PLipase_C_PInositol-sp_X_dom"/>
</dbReference>
<dbReference type="PROSITE" id="PS50008">
    <property type="entry name" value="PIPLC_Y_DOMAIN"/>
    <property type="match status" value="1"/>
</dbReference>
<dbReference type="GO" id="GO:0051209">
    <property type="term" value="P:release of sequestered calcium ion into cytosol"/>
    <property type="evidence" value="ECO:0007669"/>
    <property type="project" value="TreeGrafter"/>
</dbReference>
<dbReference type="Gene3D" id="2.60.40.150">
    <property type="entry name" value="C2 domain"/>
    <property type="match status" value="2"/>
</dbReference>
<sequence length="549" mass="62982">MSKQHFKLCFCFKRSNVLEPPEGIHNIFNEFSLNGTMSMDDLCKFIVEFQGEEYGHATNKHAQAVIDRFQRRGFHVEAFFRYLLSDDHNAPLLAEVHHDMKFPLAHYFLYTSSESNLTETVSPIIKALKKGVRVIPLAIRRAPNNDVLVFHGGTMLHASVKLRACLKSIKEYAFYTSPYPVVIDFEYKIGDLLLLKGKVAKEEEDDNLEYTNLISRKESKAEYKNWWIDRDHVGQHSLRGRELENIAERHATDVIRFTQRNLLGIYPISYPINDPMIGWMHGAQMIARNLLESSHLLKYMEGMFRANGGCGYVKKPDILLNIGPNNEVFDPRASRPIQKTLQVEGMHIFWCTWVMGGIQTSAQHTDLNSPPNFYVQVGIIGVPADGATKHTRIIKDNWVPVWNEEISFPLTFPELALLHIEVLHRNIHERDYFGGQTCLPVSEIREGIRAVCLGDVKGECYNGHGYGHATNKHAEAIIDRFQRRGLHVEAFHRYLLSDDHKIHDITGQTYLPVSELREGICAVHLYDRNGELYKSVRLLIQFPFVDNTA</sequence>
<evidence type="ECO:0000256" key="2">
    <source>
        <dbReference type="ARBA" id="ARBA00004202"/>
    </source>
</evidence>
<evidence type="ECO:0008006" key="8">
    <source>
        <dbReference type="Google" id="ProtNLM"/>
    </source>
</evidence>
<dbReference type="InterPro" id="IPR011992">
    <property type="entry name" value="EF-hand-dom_pair"/>
</dbReference>
<dbReference type="InterPro" id="IPR001192">
    <property type="entry name" value="PI-PLC_fam"/>
</dbReference>
<dbReference type="InterPro" id="IPR000008">
    <property type="entry name" value="C2_dom"/>
</dbReference>
<dbReference type="SUPFAM" id="SSF49562">
    <property type="entry name" value="C2 domain (Calcium/lipid-binding domain, CaLB)"/>
    <property type="match status" value="1"/>
</dbReference>
<gene>
    <name evidence="6" type="ORF">VNO77_31914</name>
</gene>
<comment type="caution">
    <text evidence="6">The sequence shown here is derived from an EMBL/GenBank/DDBJ whole genome shotgun (WGS) entry which is preliminary data.</text>
</comment>
<evidence type="ECO:0000256" key="1">
    <source>
        <dbReference type="ARBA" id="ARBA00001195"/>
    </source>
</evidence>
<comment type="catalytic activity">
    <reaction evidence="1">
        <text>a 1,2-diacyl-sn-glycero-3-phospho-(1D-myo-inositol-4,5-bisphosphate) + H2O = 1D-myo-inositol 1,4,5-trisphosphate + a 1,2-diacyl-sn-glycerol + H(+)</text>
        <dbReference type="Rhea" id="RHEA:33179"/>
        <dbReference type="ChEBI" id="CHEBI:15377"/>
        <dbReference type="ChEBI" id="CHEBI:15378"/>
        <dbReference type="ChEBI" id="CHEBI:17815"/>
        <dbReference type="ChEBI" id="CHEBI:58456"/>
        <dbReference type="ChEBI" id="CHEBI:203600"/>
        <dbReference type="EC" id="3.1.4.11"/>
    </reaction>
</comment>
<evidence type="ECO:0000313" key="7">
    <source>
        <dbReference type="Proteomes" id="UP001367508"/>
    </source>
</evidence>
<feature type="domain" description="C2" evidence="4">
    <location>
        <begin position="314"/>
        <end position="455"/>
    </location>
</feature>
<dbReference type="CDD" id="cd00275">
    <property type="entry name" value="C2_PLC_like"/>
    <property type="match status" value="1"/>
</dbReference>
<dbReference type="GO" id="GO:0048015">
    <property type="term" value="P:phosphatidylinositol-mediated signaling"/>
    <property type="evidence" value="ECO:0007669"/>
    <property type="project" value="TreeGrafter"/>
</dbReference>
<name>A0AAN9KS46_CANGL</name>
<evidence type="ECO:0000259" key="4">
    <source>
        <dbReference type="PROSITE" id="PS50004"/>
    </source>
</evidence>
<reference evidence="6 7" key="1">
    <citation type="submission" date="2024-01" db="EMBL/GenBank/DDBJ databases">
        <title>The genomes of 5 underutilized Papilionoideae crops provide insights into root nodulation and disease resistanc.</title>
        <authorList>
            <person name="Jiang F."/>
        </authorList>
    </citation>
    <scope>NUCLEOTIDE SEQUENCE [LARGE SCALE GENOMIC DNA]</scope>
    <source>
        <strain evidence="6">LVBAO_FW01</strain>
        <tissue evidence="6">Leaves</tissue>
    </source>
</reference>
<dbReference type="EMBL" id="JAYMYQ010000007">
    <property type="protein sequence ID" value="KAK7321352.1"/>
    <property type="molecule type" value="Genomic_DNA"/>
</dbReference>
<dbReference type="SUPFAM" id="SSF51695">
    <property type="entry name" value="PLC-like phosphodiesterases"/>
    <property type="match status" value="1"/>
</dbReference>
<keyword evidence="7" id="KW-1185">Reference proteome</keyword>
<dbReference type="GO" id="GO:0004435">
    <property type="term" value="F:phosphatidylinositol-4,5-bisphosphate phospholipase C activity"/>
    <property type="evidence" value="ECO:0007669"/>
    <property type="project" value="UniProtKB-EC"/>
</dbReference>
<dbReference type="GO" id="GO:0006629">
    <property type="term" value="P:lipid metabolic process"/>
    <property type="evidence" value="ECO:0007669"/>
    <property type="project" value="InterPro"/>
</dbReference>
<keyword evidence="3" id="KW-0807">Transducer</keyword>
<accession>A0AAN9KS46</accession>
<dbReference type="Pfam" id="PF00387">
    <property type="entry name" value="PI-PLC-Y"/>
    <property type="match status" value="1"/>
</dbReference>
<evidence type="ECO:0000256" key="3">
    <source>
        <dbReference type="ARBA" id="ARBA00023224"/>
    </source>
</evidence>
<dbReference type="InterPro" id="IPR017946">
    <property type="entry name" value="PLC-like_Pdiesterase_TIM-brl"/>
</dbReference>
<dbReference type="InterPro" id="IPR001711">
    <property type="entry name" value="PLipase_C_Pinositol-sp_Y"/>
</dbReference>
<dbReference type="SMART" id="SM00149">
    <property type="entry name" value="PLCYc"/>
    <property type="match status" value="1"/>
</dbReference>
<dbReference type="GO" id="GO:0005886">
    <property type="term" value="C:plasma membrane"/>
    <property type="evidence" value="ECO:0007669"/>
    <property type="project" value="UniProtKB-SubCell"/>
</dbReference>
<protein>
    <recommendedName>
        <fullName evidence="8">Phosphoinositide phospholipase C</fullName>
    </recommendedName>
</protein>